<evidence type="ECO:0000313" key="3">
    <source>
        <dbReference type="Proteomes" id="UP000004893"/>
    </source>
</evidence>
<feature type="region of interest" description="Disordered" evidence="1">
    <location>
        <begin position="130"/>
        <end position="149"/>
    </location>
</feature>
<dbReference type="GO" id="GO:0044780">
    <property type="term" value="P:bacterial-type flagellum assembly"/>
    <property type="evidence" value="ECO:0007669"/>
    <property type="project" value="InterPro"/>
</dbReference>
<evidence type="ECO:0000256" key="1">
    <source>
        <dbReference type="SAM" id="MobiDB-lite"/>
    </source>
</evidence>
<evidence type="ECO:0008006" key="4">
    <source>
        <dbReference type="Google" id="ProtNLM"/>
    </source>
</evidence>
<organism evidence="2 3">
    <name type="scientific">[Clostridium] hylemonae DSM 15053</name>
    <dbReference type="NCBI Taxonomy" id="553973"/>
    <lineage>
        <taxon>Bacteria</taxon>
        <taxon>Bacillati</taxon>
        <taxon>Bacillota</taxon>
        <taxon>Clostridia</taxon>
        <taxon>Lachnospirales</taxon>
        <taxon>Lachnospiraceae</taxon>
    </lineage>
</organism>
<accession>C0C1L4</accession>
<dbReference type="RefSeq" id="WP_006443381.1">
    <property type="nucleotide sequence ID" value="NZ_CP036524.1"/>
</dbReference>
<dbReference type="eggNOG" id="ENOG50332GC">
    <property type="taxonomic scope" value="Bacteria"/>
</dbReference>
<dbReference type="InterPro" id="IPR007809">
    <property type="entry name" value="FlgN-like"/>
</dbReference>
<evidence type="ECO:0000313" key="2">
    <source>
        <dbReference type="EMBL" id="EEG74028.1"/>
    </source>
</evidence>
<reference evidence="2" key="2">
    <citation type="submission" date="2013-06" db="EMBL/GenBank/DDBJ databases">
        <title>Draft genome sequence of Clostridium hylemonae (DSM 15053).</title>
        <authorList>
            <person name="Sudarsanam P."/>
            <person name="Ley R."/>
            <person name="Guruge J."/>
            <person name="Turnbaugh P.J."/>
            <person name="Mahowald M."/>
            <person name="Liep D."/>
            <person name="Gordon J."/>
        </authorList>
    </citation>
    <scope>NUCLEOTIDE SEQUENCE</scope>
    <source>
        <strain evidence="2">DSM 15053</strain>
    </source>
</reference>
<comment type="caution">
    <text evidence="2">The sequence shown here is derived from an EMBL/GenBank/DDBJ whole genome shotgun (WGS) entry which is preliminary data.</text>
</comment>
<dbReference type="Proteomes" id="UP000004893">
    <property type="component" value="Unassembled WGS sequence"/>
</dbReference>
<gene>
    <name evidence="2" type="ORF">CLOHYLEM_06034</name>
</gene>
<dbReference type="STRING" id="553973.CLOHYLEM_06034"/>
<proteinExistence type="predicted"/>
<protein>
    <recommendedName>
        <fullName evidence="4">FlgN protein</fullName>
    </recommendedName>
</protein>
<dbReference type="Pfam" id="PF05130">
    <property type="entry name" value="FlgN"/>
    <property type="match status" value="1"/>
</dbReference>
<sequence length="149" mass="17422">MNEFAKIIEDLIVLFRELTALESIKLNAGRTDQVSAVEECMTKEQSLVMRLKGLEQAREKKQEELGFGGMRFQEILEHISGADRERFLGLFDSLSREIQMFQEVSEDAARIIEVNIRRLDREIQRREGRLYENSGKEQTEEKHMTDRSV</sequence>
<dbReference type="OrthoDB" id="1907866at2"/>
<keyword evidence="3" id="KW-1185">Reference proteome</keyword>
<dbReference type="HOGENOM" id="CLU_139748_1_0_9"/>
<reference evidence="2" key="1">
    <citation type="submission" date="2009-02" db="EMBL/GenBank/DDBJ databases">
        <authorList>
            <person name="Fulton L."/>
            <person name="Clifton S."/>
            <person name="Fulton B."/>
            <person name="Xu J."/>
            <person name="Minx P."/>
            <person name="Pepin K.H."/>
            <person name="Johnson M."/>
            <person name="Bhonagiri V."/>
            <person name="Nash W.E."/>
            <person name="Mardis E.R."/>
            <person name="Wilson R.K."/>
        </authorList>
    </citation>
    <scope>NUCLEOTIDE SEQUENCE [LARGE SCALE GENOMIC DNA]</scope>
    <source>
        <strain evidence="2">DSM 15053</strain>
    </source>
</reference>
<name>C0C1L4_9FIRM</name>
<dbReference type="Gene3D" id="1.20.58.300">
    <property type="entry name" value="FlgN-like"/>
    <property type="match status" value="1"/>
</dbReference>
<dbReference type="EMBL" id="ABYI02000022">
    <property type="protein sequence ID" value="EEG74028.1"/>
    <property type="molecule type" value="Genomic_DNA"/>
</dbReference>
<dbReference type="AlphaFoldDB" id="C0C1L4"/>